<protein>
    <submittedName>
        <fullName evidence="4">Choice-of-anchor J domain-containing protein</fullName>
    </submittedName>
</protein>
<feature type="compositionally biased region" description="Polar residues" evidence="1">
    <location>
        <begin position="176"/>
        <end position="195"/>
    </location>
</feature>
<organism evidence="4 5">
    <name type="scientific">Candidatus Barnesiella excrementipullorum</name>
    <dbReference type="NCBI Taxonomy" id="2838479"/>
    <lineage>
        <taxon>Bacteria</taxon>
        <taxon>Pseudomonadati</taxon>
        <taxon>Bacteroidota</taxon>
        <taxon>Bacteroidia</taxon>
        <taxon>Bacteroidales</taxon>
        <taxon>Barnesiellaceae</taxon>
        <taxon>Barnesiella</taxon>
    </lineage>
</organism>
<evidence type="ECO:0000313" key="4">
    <source>
        <dbReference type="EMBL" id="HIX45732.1"/>
    </source>
</evidence>
<feature type="signal peptide" evidence="2">
    <location>
        <begin position="1"/>
        <end position="17"/>
    </location>
</feature>
<keyword evidence="2" id="KW-0732">Signal</keyword>
<dbReference type="Gene3D" id="2.60.120.200">
    <property type="match status" value="1"/>
</dbReference>
<reference evidence="4" key="2">
    <citation type="submission" date="2021-04" db="EMBL/GenBank/DDBJ databases">
        <authorList>
            <person name="Gilroy R."/>
        </authorList>
    </citation>
    <scope>NUCLEOTIDE SEQUENCE</scope>
    <source>
        <strain evidence="4">ChiHjej12B11-16260</strain>
    </source>
</reference>
<dbReference type="Pfam" id="PF19886">
    <property type="entry name" value="DUF6359"/>
    <property type="match status" value="3"/>
</dbReference>
<evidence type="ECO:0000256" key="2">
    <source>
        <dbReference type="SAM" id="SignalP"/>
    </source>
</evidence>
<sequence>MKKLSFIGLAAMTILFGACTNSEPFDPNGGGSSTDYTQPAGQGTESDPYNVSAALVHNMDSSEVWVKGYIVGQVAGADLRADAQFGPEFTGAVYDDGGVAKQGTNLLIAAKADETSTSACLVVQLSTGQIRDVLNLVENPTNDGKEVMIKGQLIKYFGAAGLKNTTAAKFEGQDLGETSQPSGTPQGDGTQNNPYNIAGAAAQNNSGAFAWVKGYIVGQVAGSSLNEDAEFEAPFNGQTYDDGTVAEQGTNLLIADSPSETNTSNCIVVQLPSGDLRTALNLVNNPSNDGMEVTIYGSLVKYFGANGLKECSCAIFNGQTIGTLPGEPVNPGNLEGDGSKTNPYTAADVVTLNSNGASGWVKAFIVGQIAGKSISENAEFDAPFTIPDGSQRGTNLLIAADANETNTDNCIAVQLPGNAVRDGINLPEHPEMDGKEVMLYGSIEKYFGTHGVKNVTCAIVDGVTYGTDPGEGGGDTPTGNVVFSETFLNGSLGDFTAYSVVGEQVWGIDTRYGAKMSGYVEGTNYPNEDWLISPAIDLSGKASATIVFEHAINYADMANLTNNHTLWVSDNYNSGDPSTATWTQVTIASYASGNSWTFSPSGDCVVPSQYLKAGVRLAFKYMCDDTASSTWEIKNLNVYAE</sequence>
<dbReference type="PROSITE" id="PS51257">
    <property type="entry name" value="PROKAR_LIPOPROTEIN"/>
    <property type="match status" value="1"/>
</dbReference>
<feature type="domain" description="Endonuclease YhcR N-terminal" evidence="3">
    <location>
        <begin position="347"/>
        <end position="457"/>
    </location>
</feature>
<evidence type="ECO:0000259" key="3">
    <source>
        <dbReference type="Pfam" id="PF19886"/>
    </source>
</evidence>
<feature type="region of interest" description="Disordered" evidence="1">
    <location>
        <begin position="174"/>
        <end position="198"/>
    </location>
</feature>
<dbReference type="AlphaFoldDB" id="A0A9D1VSC5"/>
<evidence type="ECO:0000313" key="5">
    <source>
        <dbReference type="Proteomes" id="UP000824246"/>
    </source>
</evidence>
<feature type="compositionally biased region" description="Polar residues" evidence="1">
    <location>
        <begin position="33"/>
        <end position="48"/>
    </location>
</feature>
<dbReference type="EMBL" id="DXFB01000152">
    <property type="protein sequence ID" value="HIX45732.1"/>
    <property type="molecule type" value="Genomic_DNA"/>
</dbReference>
<accession>A0A9D1VSC5</accession>
<feature type="chain" id="PRO_5038428795" evidence="2">
    <location>
        <begin position="18"/>
        <end position="641"/>
    </location>
</feature>
<proteinExistence type="predicted"/>
<dbReference type="InterPro" id="IPR045939">
    <property type="entry name" value="YhcR_N"/>
</dbReference>
<dbReference type="NCBIfam" id="NF038128">
    <property type="entry name" value="choice_anch_J"/>
    <property type="match status" value="1"/>
</dbReference>
<comment type="caution">
    <text evidence="4">The sequence shown here is derived from an EMBL/GenBank/DDBJ whole genome shotgun (WGS) entry which is preliminary data.</text>
</comment>
<dbReference type="Proteomes" id="UP000824246">
    <property type="component" value="Unassembled WGS sequence"/>
</dbReference>
<reference evidence="4" key="1">
    <citation type="journal article" date="2021" name="PeerJ">
        <title>Extensive microbial diversity within the chicken gut microbiome revealed by metagenomics and culture.</title>
        <authorList>
            <person name="Gilroy R."/>
            <person name="Ravi A."/>
            <person name="Getino M."/>
            <person name="Pursley I."/>
            <person name="Horton D.L."/>
            <person name="Alikhan N.F."/>
            <person name="Baker D."/>
            <person name="Gharbi K."/>
            <person name="Hall N."/>
            <person name="Watson M."/>
            <person name="Adriaenssens E.M."/>
            <person name="Foster-Nyarko E."/>
            <person name="Jarju S."/>
            <person name="Secka A."/>
            <person name="Antonio M."/>
            <person name="Oren A."/>
            <person name="Chaudhuri R.R."/>
            <person name="La Ragione R."/>
            <person name="Hildebrand F."/>
            <person name="Pallen M.J."/>
        </authorList>
    </citation>
    <scope>NUCLEOTIDE SEQUENCE</scope>
    <source>
        <strain evidence="4">ChiHjej12B11-16260</strain>
    </source>
</reference>
<gene>
    <name evidence="4" type="ORF">H9982_05885</name>
</gene>
<name>A0A9D1VSC5_9BACT</name>
<feature type="domain" description="Endonuclease YhcR N-terminal" evidence="3">
    <location>
        <begin position="49"/>
        <end position="170"/>
    </location>
</feature>
<evidence type="ECO:0000256" key="1">
    <source>
        <dbReference type="SAM" id="MobiDB-lite"/>
    </source>
</evidence>
<feature type="region of interest" description="Disordered" evidence="1">
    <location>
        <begin position="26"/>
        <end position="48"/>
    </location>
</feature>
<feature type="domain" description="Endonuclease YhcR N-terminal" evidence="3">
    <location>
        <begin position="195"/>
        <end position="312"/>
    </location>
</feature>